<name>A0A0M9A4R7_9HYME</name>
<evidence type="ECO:0000313" key="3">
    <source>
        <dbReference type="Proteomes" id="UP000053105"/>
    </source>
</evidence>
<dbReference type="STRING" id="166423.A0A0M9A4R7"/>
<feature type="compositionally biased region" description="Basic and acidic residues" evidence="1">
    <location>
        <begin position="87"/>
        <end position="112"/>
    </location>
</feature>
<dbReference type="EMBL" id="KQ435735">
    <property type="protein sequence ID" value="KOX77220.1"/>
    <property type="molecule type" value="Genomic_DNA"/>
</dbReference>
<reference evidence="2 3" key="1">
    <citation type="submission" date="2015-07" db="EMBL/GenBank/DDBJ databases">
        <title>The genome of Melipona quadrifasciata.</title>
        <authorList>
            <person name="Pan H."/>
            <person name="Kapheim K."/>
        </authorList>
    </citation>
    <scope>NUCLEOTIDE SEQUENCE [LARGE SCALE GENOMIC DNA]</scope>
    <source>
        <strain evidence="2">0111107301</strain>
        <tissue evidence="2">Whole body</tissue>
    </source>
</reference>
<accession>A0A0M9A4R7</accession>
<gene>
    <name evidence="2" type="ORF">WN51_10310</name>
</gene>
<evidence type="ECO:0000313" key="2">
    <source>
        <dbReference type="EMBL" id="KOX77220.1"/>
    </source>
</evidence>
<feature type="region of interest" description="Disordered" evidence="1">
    <location>
        <begin position="82"/>
        <end position="112"/>
    </location>
</feature>
<dbReference type="OrthoDB" id="10257153at2759"/>
<dbReference type="AlphaFoldDB" id="A0A0M9A4R7"/>
<evidence type="ECO:0000256" key="1">
    <source>
        <dbReference type="SAM" id="MobiDB-lite"/>
    </source>
</evidence>
<proteinExistence type="predicted"/>
<protein>
    <submittedName>
        <fullName evidence="2">Uncharacterized protein</fullName>
    </submittedName>
</protein>
<organism evidence="2 3">
    <name type="scientific">Melipona quadrifasciata</name>
    <dbReference type="NCBI Taxonomy" id="166423"/>
    <lineage>
        <taxon>Eukaryota</taxon>
        <taxon>Metazoa</taxon>
        <taxon>Ecdysozoa</taxon>
        <taxon>Arthropoda</taxon>
        <taxon>Hexapoda</taxon>
        <taxon>Insecta</taxon>
        <taxon>Pterygota</taxon>
        <taxon>Neoptera</taxon>
        <taxon>Endopterygota</taxon>
        <taxon>Hymenoptera</taxon>
        <taxon>Apocrita</taxon>
        <taxon>Aculeata</taxon>
        <taxon>Apoidea</taxon>
        <taxon>Anthophila</taxon>
        <taxon>Apidae</taxon>
        <taxon>Melipona</taxon>
    </lineage>
</organism>
<keyword evidence="3" id="KW-1185">Reference proteome</keyword>
<sequence>MMVETITEHSRFVSLFNAAAEEGKRKAIYSLSYHRMLASVRALSKQSLDKCPAIQGVCHYASKALNEENLADGADHQVLDISGQGGEYRHSEKAGGPRARDRRGVLDHADGS</sequence>
<dbReference type="Proteomes" id="UP000053105">
    <property type="component" value="Unassembled WGS sequence"/>
</dbReference>